<keyword evidence="1" id="KW-0472">Membrane</keyword>
<keyword evidence="1" id="KW-0812">Transmembrane</keyword>
<dbReference type="EMBL" id="JAMDLW010000007">
    <property type="protein sequence ID" value="MCY9519372.1"/>
    <property type="molecule type" value="Genomic_DNA"/>
</dbReference>
<protein>
    <submittedName>
        <fullName evidence="2">DUF2975 domain-containing protein</fullName>
    </submittedName>
</protein>
<dbReference type="InterPro" id="IPR021354">
    <property type="entry name" value="DUF2975"/>
</dbReference>
<dbReference type="Pfam" id="PF11188">
    <property type="entry name" value="DUF2975"/>
    <property type="match status" value="1"/>
</dbReference>
<evidence type="ECO:0000313" key="3">
    <source>
        <dbReference type="Proteomes" id="UP001207626"/>
    </source>
</evidence>
<keyword evidence="3" id="KW-1185">Reference proteome</keyword>
<reference evidence="2 3" key="1">
    <citation type="submission" date="2022-05" db="EMBL/GenBank/DDBJ databases">
        <title>Genome Sequencing of Bee-Associated Microbes.</title>
        <authorList>
            <person name="Dunlap C."/>
        </authorList>
    </citation>
    <scope>NUCLEOTIDE SEQUENCE [LARGE SCALE GENOMIC DNA]</scope>
    <source>
        <strain evidence="2 3">NRRL NRS-1438</strain>
    </source>
</reference>
<organism evidence="2 3">
    <name type="scientific">Paenibacillus apiarius</name>
    <dbReference type="NCBI Taxonomy" id="46240"/>
    <lineage>
        <taxon>Bacteria</taxon>
        <taxon>Bacillati</taxon>
        <taxon>Bacillota</taxon>
        <taxon>Bacilli</taxon>
        <taxon>Bacillales</taxon>
        <taxon>Paenibacillaceae</taxon>
        <taxon>Paenibacillus</taxon>
    </lineage>
</organism>
<sequence>MLRRKTAILKLAIAIIGIAALILCIFWLPGFATNRAALNPDYAYLIYPVLIVVYTTAIPFYIALYHALKLLYYIDQKNAFSEFAVESLKHIKHCAATITILYLIGFAFLGFQLVLHTSIAIVGVVIIIAASTVAIFAAVLQELLTHALEIKSENDLTV</sequence>
<proteinExistence type="predicted"/>
<dbReference type="Proteomes" id="UP001207626">
    <property type="component" value="Unassembled WGS sequence"/>
</dbReference>
<evidence type="ECO:0000256" key="1">
    <source>
        <dbReference type="SAM" id="Phobius"/>
    </source>
</evidence>
<keyword evidence="1" id="KW-1133">Transmembrane helix</keyword>
<dbReference type="RefSeq" id="WP_087431806.1">
    <property type="nucleotide sequence ID" value="NZ_JAMDLV010000034.1"/>
</dbReference>
<gene>
    <name evidence="2" type="ORF">M5X09_06695</name>
</gene>
<feature type="transmembrane region" description="Helical" evidence="1">
    <location>
        <begin position="119"/>
        <end position="140"/>
    </location>
</feature>
<evidence type="ECO:0000313" key="2">
    <source>
        <dbReference type="EMBL" id="MCY9519372.1"/>
    </source>
</evidence>
<accession>A0ABT4DPT6</accession>
<feature type="transmembrane region" description="Helical" evidence="1">
    <location>
        <begin position="93"/>
        <end position="113"/>
    </location>
</feature>
<name>A0ABT4DPT6_9BACL</name>
<feature type="transmembrane region" description="Helical" evidence="1">
    <location>
        <begin position="44"/>
        <end position="72"/>
    </location>
</feature>
<comment type="caution">
    <text evidence="2">The sequence shown here is derived from an EMBL/GenBank/DDBJ whole genome shotgun (WGS) entry which is preliminary data.</text>
</comment>
<feature type="transmembrane region" description="Helical" evidence="1">
    <location>
        <begin position="7"/>
        <end position="32"/>
    </location>
</feature>